<reference evidence="9" key="1">
    <citation type="submission" date="2010-02" db="EMBL/GenBank/DDBJ databases">
        <title>Complete sequence of Ferroglobus placidus DSM 10642.</title>
        <authorList>
            <consortium name="US DOE Joint Genome Institute"/>
            <person name="Lucas S."/>
            <person name="Copeland A."/>
            <person name="Lapidus A."/>
            <person name="Cheng J.-F."/>
            <person name="Bruce D."/>
            <person name="Goodwin L."/>
            <person name="Pitluck S."/>
            <person name="Saunders E."/>
            <person name="Brettin T."/>
            <person name="Detter J.C."/>
            <person name="Han C."/>
            <person name="Tapia R."/>
            <person name="Larimer F."/>
            <person name="Land M."/>
            <person name="Hauser L."/>
            <person name="Kyrpides N."/>
            <person name="Ivanova N."/>
            <person name="Holmes D."/>
            <person name="Lovley D."/>
            <person name="Kyrpides N."/>
            <person name="Anderson I.J."/>
            <person name="Woyke T."/>
        </authorList>
    </citation>
    <scope>NUCLEOTIDE SEQUENCE [LARGE SCALE GENOMIC DNA]</scope>
    <source>
        <strain evidence="9">DSM 10642 / AEDII12DO</strain>
    </source>
</reference>
<dbReference type="RefSeq" id="WP_012966214.1">
    <property type="nucleotide sequence ID" value="NC_013849.1"/>
</dbReference>
<dbReference type="Pfam" id="PF01914">
    <property type="entry name" value="MarC"/>
    <property type="match status" value="1"/>
</dbReference>
<name>D3RZG2_FERPA</name>
<feature type="transmembrane region" description="Helical" evidence="7">
    <location>
        <begin position="141"/>
        <end position="158"/>
    </location>
</feature>
<feature type="transmembrane region" description="Helical" evidence="7">
    <location>
        <begin position="6"/>
        <end position="30"/>
    </location>
</feature>
<evidence type="ECO:0000256" key="7">
    <source>
        <dbReference type="RuleBase" id="RU362048"/>
    </source>
</evidence>
<keyword evidence="3" id="KW-1003">Cell membrane</keyword>
<dbReference type="GeneID" id="8779258"/>
<dbReference type="HOGENOM" id="CLU_079909_1_0_2"/>
<feature type="transmembrane region" description="Helical" evidence="7">
    <location>
        <begin position="179"/>
        <end position="197"/>
    </location>
</feature>
<dbReference type="NCBIfam" id="TIGR00427">
    <property type="entry name" value="NAAT family transporter"/>
    <property type="match status" value="1"/>
</dbReference>
<evidence type="ECO:0000256" key="3">
    <source>
        <dbReference type="ARBA" id="ARBA00022475"/>
    </source>
</evidence>
<evidence type="ECO:0000256" key="2">
    <source>
        <dbReference type="ARBA" id="ARBA00009784"/>
    </source>
</evidence>
<dbReference type="InterPro" id="IPR002771">
    <property type="entry name" value="Multi_antbiot-R_MarC"/>
</dbReference>
<dbReference type="GO" id="GO:0005886">
    <property type="term" value="C:plasma membrane"/>
    <property type="evidence" value="ECO:0007669"/>
    <property type="project" value="UniProtKB-SubCell"/>
</dbReference>
<organism evidence="8 9">
    <name type="scientific">Ferroglobus placidus (strain DSM 10642 / AEDII12DO)</name>
    <dbReference type="NCBI Taxonomy" id="589924"/>
    <lineage>
        <taxon>Archaea</taxon>
        <taxon>Methanobacteriati</taxon>
        <taxon>Methanobacteriota</taxon>
        <taxon>Archaeoglobi</taxon>
        <taxon>Archaeoglobales</taxon>
        <taxon>Archaeoglobaceae</taxon>
        <taxon>Ferroglobus</taxon>
    </lineage>
</organism>
<feature type="transmembrane region" description="Helical" evidence="7">
    <location>
        <begin position="113"/>
        <end position="135"/>
    </location>
</feature>
<dbReference type="Proteomes" id="UP000002613">
    <property type="component" value="Chromosome"/>
</dbReference>
<proteinExistence type="inferred from homology"/>
<comment type="similarity">
    <text evidence="2 7">Belongs to the UPF0056 (MarC) family.</text>
</comment>
<evidence type="ECO:0000256" key="5">
    <source>
        <dbReference type="ARBA" id="ARBA00022989"/>
    </source>
</evidence>
<comment type="subcellular location">
    <subcellularLocation>
        <location evidence="1 7">Cell membrane</location>
        <topology evidence="1 7">Multi-pass membrane protein</topology>
    </subcellularLocation>
</comment>
<dbReference type="OrthoDB" id="10856at2157"/>
<evidence type="ECO:0000256" key="6">
    <source>
        <dbReference type="ARBA" id="ARBA00023136"/>
    </source>
</evidence>
<feature type="transmembrane region" description="Helical" evidence="7">
    <location>
        <begin position="75"/>
        <end position="92"/>
    </location>
</feature>
<evidence type="ECO:0000256" key="1">
    <source>
        <dbReference type="ARBA" id="ARBA00004651"/>
    </source>
</evidence>
<dbReference type="eggNOG" id="arCOG01997">
    <property type="taxonomic scope" value="Archaea"/>
</dbReference>
<sequence length="205" mass="22204">MDYLSFFFTALTTLFVIVDPPGNIPMFIALTEKLDKDLVDRISKKAVTIASSILIIFVFGGYAVMEFFRISIESLKVAGGLLLFIVSVDILLGRKTREYYFQKGLESVDVDSIAVFPLALPLYTGPGAITATIVLASEADIVGKIILVLAILVVYGIVRLTHVYSAAIISLLGKSGSDIIARVMAIFLASIGVEYIFDGALSILR</sequence>
<keyword evidence="6 7" id="KW-0472">Membrane</keyword>
<evidence type="ECO:0000313" key="9">
    <source>
        <dbReference type="Proteomes" id="UP000002613"/>
    </source>
</evidence>
<accession>D3RZG2</accession>
<dbReference type="AlphaFoldDB" id="D3RZG2"/>
<feature type="transmembrane region" description="Helical" evidence="7">
    <location>
        <begin position="42"/>
        <end position="63"/>
    </location>
</feature>
<reference evidence="8 9" key="2">
    <citation type="journal article" date="2011" name="Stand. Genomic Sci.">
        <title>Complete genome sequence of Ferroglobus placidus AEDII12DO.</title>
        <authorList>
            <person name="Anderson I."/>
            <person name="Risso C."/>
            <person name="Holmes D."/>
            <person name="Lucas S."/>
            <person name="Copeland A."/>
            <person name="Lapidus A."/>
            <person name="Cheng J.F."/>
            <person name="Bruce D."/>
            <person name="Goodwin L."/>
            <person name="Pitluck S."/>
            <person name="Saunders E."/>
            <person name="Brettin T."/>
            <person name="Detter J.C."/>
            <person name="Han C."/>
            <person name="Tapia R."/>
            <person name="Larimer F."/>
            <person name="Land M."/>
            <person name="Hauser L."/>
            <person name="Woyke T."/>
            <person name="Lovley D."/>
            <person name="Kyrpides N."/>
            <person name="Ivanova N."/>
        </authorList>
    </citation>
    <scope>NUCLEOTIDE SEQUENCE [LARGE SCALE GENOMIC DNA]</scope>
    <source>
        <strain evidence="9">DSM 10642 / AEDII12DO</strain>
    </source>
</reference>
<evidence type="ECO:0000313" key="8">
    <source>
        <dbReference type="EMBL" id="ADC65875.1"/>
    </source>
</evidence>
<dbReference type="PANTHER" id="PTHR33508">
    <property type="entry name" value="UPF0056 MEMBRANE PROTEIN YHCE"/>
    <property type="match status" value="1"/>
</dbReference>
<dbReference type="STRING" id="589924.Ferp_1731"/>
<dbReference type="PANTHER" id="PTHR33508:SF1">
    <property type="entry name" value="UPF0056 MEMBRANE PROTEIN YHCE"/>
    <property type="match status" value="1"/>
</dbReference>
<dbReference type="PaxDb" id="589924-Ferp_1731"/>
<evidence type="ECO:0000256" key="4">
    <source>
        <dbReference type="ARBA" id="ARBA00022692"/>
    </source>
</evidence>
<gene>
    <name evidence="8" type="ordered locus">Ferp_1731</name>
</gene>
<keyword evidence="9" id="KW-1185">Reference proteome</keyword>
<dbReference type="KEGG" id="fpl:Ferp_1731"/>
<keyword evidence="4 7" id="KW-0812">Transmembrane</keyword>
<protein>
    <recommendedName>
        <fullName evidence="7">UPF0056 membrane protein</fullName>
    </recommendedName>
</protein>
<dbReference type="EMBL" id="CP001899">
    <property type="protein sequence ID" value="ADC65875.1"/>
    <property type="molecule type" value="Genomic_DNA"/>
</dbReference>
<keyword evidence="5 7" id="KW-1133">Transmembrane helix</keyword>